<proteinExistence type="predicted"/>
<organism evidence="1 2">
    <name type="scientific">Candidatus Shapirobacteria bacterium CG09_land_8_20_14_0_10_39_12</name>
    <dbReference type="NCBI Taxonomy" id="1974885"/>
    <lineage>
        <taxon>Bacteria</taxon>
        <taxon>Candidatus Shapironibacteriota</taxon>
    </lineage>
</organism>
<reference evidence="2" key="1">
    <citation type="submission" date="2017-09" db="EMBL/GenBank/DDBJ databases">
        <title>Depth-based differentiation of microbial function through sediment-hosted aquifers and enrichment of novel symbionts in the deep terrestrial subsurface.</title>
        <authorList>
            <person name="Probst A.J."/>
            <person name="Ladd B."/>
            <person name="Jarett J.K."/>
            <person name="Geller-Mcgrath D.E."/>
            <person name="Sieber C.M.K."/>
            <person name="Emerson J.B."/>
            <person name="Anantharaman K."/>
            <person name="Thomas B.C."/>
            <person name="Malmstrom R."/>
            <person name="Stieglmeier M."/>
            <person name="Klingl A."/>
            <person name="Woyke T."/>
            <person name="Ryan C.M."/>
            <person name="Banfield J.F."/>
        </authorList>
    </citation>
    <scope>NUCLEOTIDE SEQUENCE [LARGE SCALE GENOMIC DNA]</scope>
</reference>
<evidence type="ECO:0000313" key="1">
    <source>
        <dbReference type="EMBL" id="PIS14270.1"/>
    </source>
</evidence>
<dbReference type="EMBL" id="PEZI01000074">
    <property type="protein sequence ID" value="PIS14270.1"/>
    <property type="molecule type" value="Genomic_DNA"/>
</dbReference>
<accession>A0A2H0WNN9</accession>
<sequence>MSVEKPRLLVDGKIFYPTVVRVKINPDGTPVNGESGINQGTVLRWSAFDKTAPEENFFSVVTLYQRQNG</sequence>
<gene>
    <name evidence="1" type="ORF">COT64_03560</name>
</gene>
<comment type="caution">
    <text evidence="1">The sequence shown here is derived from an EMBL/GenBank/DDBJ whole genome shotgun (WGS) entry which is preliminary data.</text>
</comment>
<dbReference type="Proteomes" id="UP000230775">
    <property type="component" value="Unassembled WGS sequence"/>
</dbReference>
<protein>
    <submittedName>
        <fullName evidence="1">Uncharacterized protein</fullName>
    </submittedName>
</protein>
<name>A0A2H0WNN9_9BACT</name>
<dbReference type="AlphaFoldDB" id="A0A2H0WNN9"/>
<evidence type="ECO:0000313" key="2">
    <source>
        <dbReference type="Proteomes" id="UP000230775"/>
    </source>
</evidence>